<keyword evidence="1" id="KW-0175">Coiled coil</keyword>
<keyword evidence="2" id="KW-0472">Membrane</keyword>
<dbReference type="Proteomes" id="UP000030121">
    <property type="component" value="Unassembled WGS sequence"/>
</dbReference>
<proteinExistence type="predicted"/>
<evidence type="ECO:0000256" key="1">
    <source>
        <dbReference type="SAM" id="Coils"/>
    </source>
</evidence>
<sequence length="101" mass="11269">MKATIQKTVLLVLLTIICVPVYSNISNDTIPANTEAQRAERLINRLEEIKNMDRSTLTPAEKRELRKEVKTIKTELKAAKGGVYLSVGAIIIIILLLILLL</sequence>
<protein>
    <recommendedName>
        <fullName evidence="5">Seryl-tRNA synthetase</fullName>
    </recommendedName>
</protein>
<reference evidence="3 4" key="1">
    <citation type="submission" date="2013-09" db="EMBL/GenBank/DDBJ databases">
        <authorList>
            <person name="Zeng Z."/>
            <person name="Chen C."/>
        </authorList>
    </citation>
    <scope>NUCLEOTIDE SEQUENCE [LARGE SCALE GENOMIC DNA]</scope>
    <source>
        <strain evidence="3 4">GH29-5</strain>
    </source>
</reference>
<feature type="coiled-coil region" evidence="1">
    <location>
        <begin position="32"/>
        <end position="82"/>
    </location>
</feature>
<dbReference type="eggNOG" id="ENOG503373K">
    <property type="taxonomic scope" value="Bacteria"/>
</dbReference>
<gene>
    <name evidence="3" type="ORF">Q764_12030</name>
</gene>
<evidence type="ECO:0000313" key="3">
    <source>
        <dbReference type="EMBL" id="KGO87878.1"/>
    </source>
</evidence>
<feature type="transmembrane region" description="Helical" evidence="2">
    <location>
        <begin position="83"/>
        <end position="100"/>
    </location>
</feature>
<comment type="caution">
    <text evidence="3">The sequence shown here is derived from an EMBL/GenBank/DDBJ whole genome shotgun (WGS) entry which is preliminary data.</text>
</comment>
<keyword evidence="2" id="KW-1133">Transmembrane helix</keyword>
<name>A0A0A2M8U0_9FLAO</name>
<accession>A0A0A2M8U0</accession>
<dbReference type="EMBL" id="JRLW01000017">
    <property type="protein sequence ID" value="KGO87878.1"/>
    <property type="molecule type" value="Genomic_DNA"/>
</dbReference>
<keyword evidence="4" id="KW-1185">Reference proteome</keyword>
<dbReference type="AlphaFoldDB" id="A0A0A2M8U0"/>
<dbReference type="OrthoDB" id="799395at2"/>
<evidence type="ECO:0008006" key="5">
    <source>
        <dbReference type="Google" id="ProtNLM"/>
    </source>
</evidence>
<organism evidence="3 4">
    <name type="scientific">Flavobacterium suncheonense GH29-5 = DSM 17707</name>
    <dbReference type="NCBI Taxonomy" id="1121899"/>
    <lineage>
        <taxon>Bacteria</taxon>
        <taxon>Pseudomonadati</taxon>
        <taxon>Bacteroidota</taxon>
        <taxon>Flavobacteriia</taxon>
        <taxon>Flavobacteriales</taxon>
        <taxon>Flavobacteriaceae</taxon>
        <taxon>Flavobacterium</taxon>
    </lineage>
</organism>
<evidence type="ECO:0000256" key="2">
    <source>
        <dbReference type="SAM" id="Phobius"/>
    </source>
</evidence>
<dbReference type="RefSeq" id="WP_026981749.1">
    <property type="nucleotide sequence ID" value="NZ_JRLW01000017.1"/>
</dbReference>
<keyword evidence="2" id="KW-0812">Transmembrane</keyword>
<evidence type="ECO:0000313" key="4">
    <source>
        <dbReference type="Proteomes" id="UP000030121"/>
    </source>
</evidence>
<dbReference type="STRING" id="1121899.GCA_000430025_02360"/>